<evidence type="ECO:0000313" key="1">
    <source>
        <dbReference type="EnsemblPlants" id="MELO3C030896.2.1"/>
    </source>
</evidence>
<dbReference type="AlphaFoldDB" id="A0A9I9EAH5"/>
<protein>
    <submittedName>
        <fullName evidence="1">Uncharacterized protein</fullName>
    </submittedName>
</protein>
<reference evidence="1" key="1">
    <citation type="submission" date="2023-03" db="UniProtKB">
        <authorList>
            <consortium name="EnsemblPlants"/>
        </authorList>
    </citation>
    <scope>IDENTIFICATION</scope>
</reference>
<organism evidence="1">
    <name type="scientific">Cucumis melo</name>
    <name type="common">Muskmelon</name>
    <dbReference type="NCBI Taxonomy" id="3656"/>
    <lineage>
        <taxon>Eukaryota</taxon>
        <taxon>Viridiplantae</taxon>
        <taxon>Streptophyta</taxon>
        <taxon>Embryophyta</taxon>
        <taxon>Tracheophyta</taxon>
        <taxon>Spermatophyta</taxon>
        <taxon>Magnoliopsida</taxon>
        <taxon>eudicotyledons</taxon>
        <taxon>Gunneridae</taxon>
        <taxon>Pentapetalae</taxon>
        <taxon>rosids</taxon>
        <taxon>fabids</taxon>
        <taxon>Cucurbitales</taxon>
        <taxon>Cucurbitaceae</taxon>
        <taxon>Benincaseae</taxon>
        <taxon>Cucumis</taxon>
    </lineage>
</organism>
<name>A0A9I9EAH5_CUCME</name>
<proteinExistence type="predicted"/>
<dbReference type="Gramene" id="MELO3C030896.2.1">
    <property type="protein sequence ID" value="MELO3C030896.2.1"/>
    <property type="gene ID" value="MELO3C030896.2"/>
</dbReference>
<accession>A0A9I9EAH5</accession>
<dbReference type="EnsemblPlants" id="MELO3C030896.2.1">
    <property type="protein sequence ID" value="MELO3C030896.2.1"/>
    <property type="gene ID" value="MELO3C030896.2"/>
</dbReference>
<sequence length="92" mass="10264">MALGIGGSPDVFMLHREEEKGDRCHHRCFSRCCEPAVVPLPSSATAHPYLRSNHGQTMLLNRSSLTIIVAGRSRFYNDNMSLMSKEGSWLTV</sequence>